<keyword evidence="5 7" id="KW-1133">Transmembrane helix</keyword>
<dbReference type="STRING" id="419479.SAMN04488563_1353"/>
<dbReference type="GO" id="GO:0005886">
    <property type="term" value="C:plasma membrane"/>
    <property type="evidence" value="ECO:0007669"/>
    <property type="project" value="UniProtKB-SubCell"/>
</dbReference>
<organism evidence="9 10">
    <name type="scientific">Jiangella alkaliphila</name>
    <dbReference type="NCBI Taxonomy" id="419479"/>
    <lineage>
        <taxon>Bacteria</taxon>
        <taxon>Bacillati</taxon>
        <taxon>Actinomycetota</taxon>
        <taxon>Actinomycetes</taxon>
        <taxon>Jiangellales</taxon>
        <taxon>Jiangellaceae</taxon>
        <taxon>Jiangella</taxon>
    </lineage>
</organism>
<dbReference type="GO" id="GO:0055085">
    <property type="term" value="P:transmembrane transport"/>
    <property type="evidence" value="ECO:0007669"/>
    <property type="project" value="InterPro"/>
</dbReference>
<dbReference type="RefSeq" id="WP_046766851.1">
    <property type="nucleotide sequence ID" value="NZ_KQ061220.1"/>
</dbReference>
<dbReference type="EMBL" id="LT629791">
    <property type="protein sequence ID" value="SDU37457.1"/>
    <property type="molecule type" value="Genomic_DNA"/>
</dbReference>
<evidence type="ECO:0000256" key="5">
    <source>
        <dbReference type="ARBA" id="ARBA00022989"/>
    </source>
</evidence>
<feature type="transmembrane region" description="Helical" evidence="7">
    <location>
        <begin position="245"/>
        <end position="266"/>
    </location>
</feature>
<accession>A0A1H2HZT5</accession>
<keyword evidence="6 7" id="KW-0472">Membrane</keyword>
<evidence type="ECO:0000313" key="9">
    <source>
        <dbReference type="EMBL" id="SDU37457.1"/>
    </source>
</evidence>
<keyword evidence="2 7" id="KW-0813">Transport</keyword>
<dbReference type="InterPro" id="IPR035906">
    <property type="entry name" value="MetI-like_sf"/>
</dbReference>
<keyword evidence="3" id="KW-1003">Cell membrane</keyword>
<dbReference type="Pfam" id="PF00528">
    <property type="entry name" value="BPD_transp_1"/>
    <property type="match status" value="1"/>
</dbReference>
<dbReference type="SUPFAM" id="SSF161098">
    <property type="entry name" value="MetI-like"/>
    <property type="match status" value="1"/>
</dbReference>
<dbReference type="PROSITE" id="PS50928">
    <property type="entry name" value="ABC_TM1"/>
    <property type="match status" value="1"/>
</dbReference>
<feature type="domain" description="ABC transmembrane type-1" evidence="8">
    <location>
        <begin position="84"/>
        <end position="263"/>
    </location>
</feature>
<evidence type="ECO:0000256" key="7">
    <source>
        <dbReference type="RuleBase" id="RU363032"/>
    </source>
</evidence>
<feature type="transmembrane region" description="Helical" evidence="7">
    <location>
        <begin position="88"/>
        <end position="110"/>
    </location>
</feature>
<dbReference type="CDD" id="cd06261">
    <property type="entry name" value="TM_PBP2"/>
    <property type="match status" value="1"/>
</dbReference>
<dbReference type="PANTHER" id="PTHR30151">
    <property type="entry name" value="ALKANE SULFONATE ABC TRANSPORTER-RELATED, MEMBRANE SUBUNIT"/>
    <property type="match status" value="1"/>
</dbReference>
<comment type="subcellular location">
    <subcellularLocation>
        <location evidence="1 7">Cell membrane</location>
        <topology evidence="1 7">Multi-pass membrane protein</topology>
    </subcellularLocation>
</comment>
<feature type="transmembrane region" description="Helical" evidence="7">
    <location>
        <begin position="148"/>
        <end position="169"/>
    </location>
</feature>
<dbReference type="InterPro" id="IPR000515">
    <property type="entry name" value="MetI-like"/>
</dbReference>
<feature type="transmembrane region" description="Helical" evidence="7">
    <location>
        <begin position="190"/>
        <end position="211"/>
    </location>
</feature>
<evidence type="ECO:0000256" key="4">
    <source>
        <dbReference type="ARBA" id="ARBA00022692"/>
    </source>
</evidence>
<evidence type="ECO:0000256" key="6">
    <source>
        <dbReference type="ARBA" id="ARBA00023136"/>
    </source>
</evidence>
<evidence type="ECO:0000313" key="10">
    <source>
        <dbReference type="Proteomes" id="UP000182977"/>
    </source>
</evidence>
<reference evidence="10" key="1">
    <citation type="submission" date="2016-10" db="EMBL/GenBank/DDBJ databases">
        <authorList>
            <person name="Varghese N."/>
            <person name="Submissions S."/>
        </authorList>
    </citation>
    <scope>NUCLEOTIDE SEQUENCE [LARGE SCALE GENOMIC DNA]</scope>
    <source>
        <strain evidence="10">DSM 45079</strain>
    </source>
</reference>
<protein>
    <submittedName>
        <fullName evidence="9">NitT/TauT family transport system permease protein</fullName>
    </submittedName>
</protein>
<feature type="transmembrane region" description="Helical" evidence="7">
    <location>
        <begin position="41"/>
        <end position="62"/>
    </location>
</feature>
<name>A0A1H2HZT5_9ACTN</name>
<evidence type="ECO:0000256" key="1">
    <source>
        <dbReference type="ARBA" id="ARBA00004651"/>
    </source>
</evidence>
<evidence type="ECO:0000256" key="2">
    <source>
        <dbReference type="ARBA" id="ARBA00022448"/>
    </source>
</evidence>
<dbReference type="Proteomes" id="UP000182977">
    <property type="component" value="Chromosome I"/>
</dbReference>
<feature type="transmembrane region" description="Helical" evidence="7">
    <location>
        <begin position="122"/>
        <end position="142"/>
    </location>
</feature>
<dbReference type="OrthoDB" id="3173654at2"/>
<keyword evidence="10" id="KW-1185">Reference proteome</keyword>
<keyword evidence="4 7" id="KW-0812">Transmembrane</keyword>
<gene>
    <name evidence="9" type="ORF">SAMN04488563_1353</name>
</gene>
<evidence type="ECO:0000256" key="3">
    <source>
        <dbReference type="ARBA" id="ARBA00022475"/>
    </source>
</evidence>
<dbReference type="Gene3D" id="1.10.3720.10">
    <property type="entry name" value="MetI-like"/>
    <property type="match status" value="1"/>
</dbReference>
<evidence type="ECO:0000259" key="8">
    <source>
        <dbReference type="PROSITE" id="PS50928"/>
    </source>
</evidence>
<dbReference type="PANTHER" id="PTHR30151:SF0">
    <property type="entry name" value="ABC TRANSPORTER PERMEASE PROTEIN MJ0413-RELATED"/>
    <property type="match status" value="1"/>
</dbReference>
<comment type="similarity">
    <text evidence="7">Belongs to the binding-protein-dependent transport system permease family.</text>
</comment>
<dbReference type="AlphaFoldDB" id="A0A1H2HZT5"/>
<proteinExistence type="inferred from homology"/>
<sequence>MRPEPAAPVAETPAPEAPVVAATPAPDRLPLHQRVWFQRTLTWGLLLVAWEVFAWQAGPFFFPSLGDVAGGFRTILGDGSLSLVAESFTQMLVGFGIAVLIGVPVGLLMGTFRPVEFLLGPYVNALFVTSLAAVLPFIILVFGTGFEFRVAVVALFAIFYVTINPANGVRSIDPAVLEMARSFNIGPVKRFVSITLPGTLPFIIAGLRLGLGQAVQGMIIAELWVTIGTGRKLTTLGLDRNLGEFFALAAVIVLVGTALTQSLMIAQRRLTPWSGDVAASVKGAN</sequence>